<evidence type="ECO:0000313" key="3">
    <source>
        <dbReference type="EMBL" id="AGT45812.1"/>
    </source>
</evidence>
<organism evidence="3">
    <name type="scientific">uncultured marine bacterium PPT_M2</name>
    <dbReference type="NCBI Taxonomy" id="1381397"/>
    <lineage>
        <taxon>Bacteria</taxon>
        <taxon>environmental samples</taxon>
    </lineage>
</organism>
<accession>A0A067XSN9</accession>
<name>A0A067XSN9_9BACT</name>
<evidence type="ECO:0000256" key="2">
    <source>
        <dbReference type="SAM" id="SignalP"/>
    </source>
</evidence>
<feature type="region of interest" description="Disordered" evidence="1">
    <location>
        <begin position="233"/>
        <end position="252"/>
    </location>
</feature>
<feature type="chain" id="PRO_5001648039" evidence="2">
    <location>
        <begin position="26"/>
        <end position="279"/>
    </location>
</feature>
<evidence type="ECO:0000256" key="1">
    <source>
        <dbReference type="SAM" id="MobiDB-lite"/>
    </source>
</evidence>
<gene>
    <name evidence="3" type="ORF">PPT_M2_04</name>
</gene>
<feature type="signal peptide" evidence="2">
    <location>
        <begin position="1"/>
        <end position="25"/>
    </location>
</feature>
<proteinExistence type="predicted"/>
<sequence>MIRTKTLASCLVLLAGFTEFQTAVAQERVKTPKQNSANEKQVLAKPDLSADEARMIVKDIPSVDIRATLGAWKPSETELGQLRQWSGILVEKPGTTEFLAKWSELIRQAHARTPHIKESSITPLIRMVMLAAYEEAQKHQTTSAASAPSEVYKQLQEQLRANLVEARQLQSLMGSERKDPLSGSRLSLPAHQRTLRKCDVVGEPKKMECKEVLVSASYELDDYVSASEAQLAKTEEEAKRGGGASQSGQEKRRQMLYALSDVAKAMHDSAVAVLRKAGR</sequence>
<reference evidence="3" key="1">
    <citation type="submission" date="2013-03" db="EMBL/GenBank/DDBJ databases">
        <authorList>
            <person name="Tan H."/>
            <person name="Mooij M.J."/>
            <person name="Barret M."/>
            <person name="O'Gara F."/>
        </authorList>
    </citation>
    <scope>NUCLEOTIDE SEQUENCE</scope>
</reference>
<protein>
    <submittedName>
        <fullName evidence="3">Uncharacterized protein</fullName>
    </submittedName>
</protein>
<dbReference type="EMBL" id="KC770996">
    <property type="protein sequence ID" value="AGT45812.1"/>
    <property type="molecule type" value="Genomic_DNA"/>
</dbReference>
<keyword evidence="2" id="KW-0732">Signal</keyword>
<dbReference type="AlphaFoldDB" id="A0A067XSN9"/>